<dbReference type="Proteomes" id="UP001187192">
    <property type="component" value="Unassembled WGS sequence"/>
</dbReference>
<dbReference type="PANTHER" id="PTHR33223">
    <property type="entry name" value="CCHC-TYPE DOMAIN-CONTAINING PROTEIN"/>
    <property type="match status" value="1"/>
</dbReference>
<reference evidence="4" key="1">
    <citation type="submission" date="2023-07" db="EMBL/GenBank/DDBJ databases">
        <title>draft genome sequence of fig (Ficus carica).</title>
        <authorList>
            <person name="Takahashi T."/>
            <person name="Nishimura K."/>
        </authorList>
    </citation>
    <scope>NUCLEOTIDE SEQUENCE</scope>
</reference>
<protein>
    <recommendedName>
        <fullName evidence="3">Retrotransposon gag domain-containing protein</fullName>
    </recommendedName>
</protein>
<evidence type="ECO:0000313" key="5">
    <source>
        <dbReference type="Proteomes" id="UP001187192"/>
    </source>
</evidence>
<feature type="domain" description="Retrotransposon gag" evidence="3">
    <location>
        <begin position="177"/>
        <end position="266"/>
    </location>
</feature>
<evidence type="ECO:0000256" key="1">
    <source>
        <dbReference type="SAM" id="Coils"/>
    </source>
</evidence>
<keyword evidence="5" id="KW-1185">Reference proteome</keyword>
<feature type="compositionally biased region" description="Polar residues" evidence="2">
    <location>
        <begin position="52"/>
        <end position="61"/>
    </location>
</feature>
<proteinExistence type="predicted"/>
<organism evidence="4 5">
    <name type="scientific">Ficus carica</name>
    <name type="common">Common fig</name>
    <dbReference type="NCBI Taxonomy" id="3494"/>
    <lineage>
        <taxon>Eukaryota</taxon>
        <taxon>Viridiplantae</taxon>
        <taxon>Streptophyta</taxon>
        <taxon>Embryophyta</taxon>
        <taxon>Tracheophyta</taxon>
        <taxon>Spermatophyta</taxon>
        <taxon>Magnoliopsida</taxon>
        <taxon>eudicotyledons</taxon>
        <taxon>Gunneridae</taxon>
        <taxon>Pentapetalae</taxon>
        <taxon>rosids</taxon>
        <taxon>fabids</taxon>
        <taxon>Rosales</taxon>
        <taxon>Moraceae</taxon>
        <taxon>Ficeae</taxon>
        <taxon>Ficus</taxon>
    </lineage>
</organism>
<accession>A0AA88CRQ2</accession>
<feature type="compositionally biased region" description="Low complexity" evidence="2">
    <location>
        <begin position="69"/>
        <end position="78"/>
    </location>
</feature>
<dbReference type="InterPro" id="IPR005162">
    <property type="entry name" value="Retrotrans_gag_dom"/>
</dbReference>
<comment type="caution">
    <text evidence="4">The sequence shown here is derived from an EMBL/GenBank/DDBJ whole genome shotgun (WGS) entry which is preliminary data.</text>
</comment>
<gene>
    <name evidence="4" type="ORF">TIFTF001_041222</name>
</gene>
<dbReference type="PANTHER" id="PTHR33223:SF10">
    <property type="entry name" value="AMINOTRANSFERASE-LIKE PLANT MOBILE DOMAIN-CONTAINING PROTEIN"/>
    <property type="match status" value="1"/>
</dbReference>
<dbReference type="Pfam" id="PF03732">
    <property type="entry name" value="Retrotrans_gag"/>
    <property type="match status" value="1"/>
</dbReference>
<feature type="compositionally biased region" description="Basic and acidic residues" evidence="2">
    <location>
        <begin position="334"/>
        <end position="345"/>
    </location>
</feature>
<dbReference type="AlphaFoldDB" id="A0AA88CRQ2"/>
<sequence>MAINTQAAYSYYYNPYVGYSAGASTWGWQQATPYYPQGARNTAHSPMALMQPLSTPGNTLMGNERRAQQQHQQQQPPHGSDSRRHANTTRRSTPDLPPPPEGPVPPGTMNVEEMMRSIMSEEMRTLEAQMEQRFSSQIHRATTSTPGFDDLARGVRETPLTKRITNAITPKLGSISFSSLKGATLRWFCNLHPESIDSFDELSFEFMRSYSVHIQFGKTTKDLWGVVQGPHESLRAYIKRFNKAISEIYGLDDGTTREALKKGLRHKSLFKNEICARYPPTIQDAAMHRAKGYIKLEEENKRVERDLARTRVEVTKARDEREKMFRRKRTRLVRRTEHREEQTTRRDHKRPFSPPKYALGISSSELIAHLKRQDFVTWPKKLPENLARDMTKYYEFHKDHGHHTIDCRVLRAEVAELLKKGHLQEFLTEKRRETYGLGNESKERNIVQQIEDTPSPPPVRKMIGIICGGSIYSGETVTAIKSHRRKATQPIATILPDNPIEQSITFHSSETTSLS</sequence>
<name>A0AA88CRQ2_FICCA</name>
<feature type="compositionally biased region" description="Pro residues" evidence="2">
    <location>
        <begin position="95"/>
        <end position="106"/>
    </location>
</feature>
<feature type="coiled-coil region" evidence="1">
    <location>
        <begin position="293"/>
        <end position="320"/>
    </location>
</feature>
<keyword evidence="1" id="KW-0175">Coiled coil</keyword>
<feature type="region of interest" description="Disordered" evidence="2">
    <location>
        <begin position="334"/>
        <end position="355"/>
    </location>
</feature>
<evidence type="ECO:0000259" key="3">
    <source>
        <dbReference type="Pfam" id="PF03732"/>
    </source>
</evidence>
<dbReference type="EMBL" id="BTGU01001752">
    <property type="protein sequence ID" value="GMN28780.1"/>
    <property type="molecule type" value="Genomic_DNA"/>
</dbReference>
<feature type="region of interest" description="Disordered" evidence="2">
    <location>
        <begin position="48"/>
        <end position="109"/>
    </location>
</feature>
<evidence type="ECO:0000313" key="4">
    <source>
        <dbReference type="EMBL" id="GMN28780.1"/>
    </source>
</evidence>
<evidence type="ECO:0000256" key="2">
    <source>
        <dbReference type="SAM" id="MobiDB-lite"/>
    </source>
</evidence>